<dbReference type="Proteomes" id="UP001054820">
    <property type="component" value="Chromosome"/>
</dbReference>
<keyword evidence="2" id="KW-0808">Transferase</keyword>
<evidence type="ECO:0000313" key="3">
    <source>
        <dbReference type="Proteomes" id="UP001054820"/>
    </source>
</evidence>
<dbReference type="PANTHER" id="PTHR47505">
    <property type="entry name" value="DNA UTILIZATION PROTEIN YHGH"/>
    <property type="match status" value="1"/>
</dbReference>
<reference evidence="2" key="1">
    <citation type="journal article" date="2022" name="Arch. Microbiol.">
        <title>Thiomicrorhabdus immobilis sp. nov., a mesophilic sulfur-oxidizing bacterium isolated from sediment of a brackish lake in northern Japan.</title>
        <authorList>
            <person name="Kojima H."/>
            <person name="Mochizuki J."/>
            <person name="Kanda M."/>
            <person name="Watanabe T."/>
            <person name="Fukui M."/>
        </authorList>
    </citation>
    <scope>NUCLEOTIDE SEQUENCE</scope>
    <source>
        <strain evidence="2">Am19</strain>
    </source>
</reference>
<comment type="similarity">
    <text evidence="1">Belongs to the ComF/GntX family.</text>
</comment>
<dbReference type="GO" id="GO:0016757">
    <property type="term" value="F:glycosyltransferase activity"/>
    <property type="evidence" value="ECO:0007669"/>
    <property type="project" value="UniProtKB-KW"/>
</dbReference>
<dbReference type="InterPro" id="IPR029057">
    <property type="entry name" value="PRTase-like"/>
</dbReference>
<dbReference type="PANTHER" id="PTHR47505:SF1">
    <property type="entry name" value="DNA UTILIZATION PROTEIN YHGH"/>
    <property type="match status" value="1"/>
</dbReference>
<dbReference type="InterPro" id="IPR051910">
    <property type="entry name" value="ComF/GntX_DNA_util-trans"/>
</dbReference>
<gene>
    <name evidence="2" type="ORF">THMIRHAM_01820</name>
</gene>
<evidence type="ECO:0000313" key="2">
    <source>
        <dbReference type="EMBL" id="BCN92397.1"/>
    </source>
</evidence>
<dbReference type="RefSeq" id="WP_237262098.1">
    <property type="nucleotide sequence ID" value="NZ_AP024202.1"/>
</dbReference>
<proteinExistence type="inferred from homology"/>
<sequence length="225" mass="25020">MHWLEKWLLPPKCVISGQESAERDIAEQLVEQWAVPKAVCPQCCEPSFAGEVCGRCLTQPPAFDQTQVGFYFDAELTDLIHGLKYQGKPAYARVLGELLAEKIQPQGVEALLAVPLYSARYRQRGFNQAELIAETLADKLAIPLIKQAVFRVKDTPSQTHLNAKQRGHNLKNAFDVDSARLQGIEKIALLDDVITTGATMQSLAQKIKQHTSIEQIQAWAVAKTK</sequence>
<protein>
    <submittedName>
        <fullName evidence="2">Phosphoribosyltransferase</fullName>
    </submittedName>
</protein>
<dbReference type="Gene3D" id="3.40.50.2020">
    <property type="match status" value="1"/>
</dbReference>
<evidence type="ECO:0000256" key="1">
    <source>
        <dbReference type="ARBA" id="ARBA00008007"/>
    </source>
</evidence>
<dbReference type="SUPFAM" id="SSF53271">
    <property type="entry name" value="PRTase-like"/>
    <property type="match status" value="1"/>
</dbReference>
<accession>A0ABM7MAQ0</accession>
<keyword evidence="2" id="KW-0328">Glycosyltransferase</keyword>
<dbReference type="EMBL" id="AP024202">
    <property type="protein sequence ID" value="BCN92397.1"/>
    <property type="molecule type" value="Genomic_DNA"/>
</dbReference>
<name>A0ABM7MAQ0_9GAMM</name>
<keyword evidence="3" id="KW-1185">Reference proteome</keyword>
<organism evidence="2 3">
    <name type="scientific">Thiomicrorhabdus immobilis</name>
    <dbReference type="NCBI Taxonomy" id="2791037"/>
    <lineage>
        <taxon>Bacteria</taxon>
        <taxon>Pseudomonadati</taxon>
        <taxon>Pseudomonadota</taxon>
        <taxon>Gammaproteobacteria</taxon>
        <taxon>Thiotrichales</taxon>
        <taxon>Piscirickettsiaceae</taxon>
        <taxon>Thiomicrorhabdus</taxon>
    </lineage>
</organism>
<dbReference type="CDD" id="cd06223">
    <property type="entry name" value="PRTases_typeI"/>
    <property type="match status" value="1"/>
</dbReference>
<dbReference type="InterPro" id="IPR000836">
    <property type="entry name" value="PRTase_dom"/>
</dbReference>